<reference evidence="2" key="1">
    <citation type="submission" date="2020-06" db="EMBL/GenBank/DDBJ databases">
        <authorList>
            <person name="Li T."/>
            <person name="Hu X."/>
            <person name="Zhang T."/>
            <person name="Song X."/>
            <person name="Zhang H."/>
            <person name="Dai N."/>
            <person name="Sheng W."/>
            <person name="Hou X."/>
            <person name="Wei L."/>
        </authorList>
    </citation>
    <scope>NUCLEOTIDE SEQUENCE</scope>
    <source>
        <strain evidence="2">G02</strain>
        <tissue evidence="2">Leaf</tissue>
    </source>
</reference>
<name>A0AAW2V4R3_SESRA</name>
<feature type="region of interest" description="Disordered" evidence="1">
    <location>
        <begin position="57"/>
        <end position="84"/>
    </location>
</feature>
<feature type="compositionally biased region" description="Basic and acidic residues" evidence="1">
    <location>
        <begin position="57"/>
        <end position="71"/>
    </location>
</feature>
<dbReference type="AlphaFoldDB" id="A0AAW2V4R3"/>
<proteinExistence type="predicted"/>
<evidence type="ECO:0000313" key="2">
    <source>
        <dbReference type="EMBL" id="KAL0423645.1"/>
    </source>
</evidence>
<accession>A0AAW2V4R3</accession>
<gene>
    <name evidence="2" type="ORF">Sradi_0899300</name>
</gene>
<reference evidence="2" key="2">
    <citation type="journal article" date="2024" name="Plant">
        <title>Genomic evolution and insights into agronomic trait innovations of Sesamum species.</title>
        <authorList>
            <person name="Miao H."/>
            <person name="Wang L."/>
            <person name="Qu L."/>
            <person name="Liu H."/>
            <person name="Sun Y."/>
            <person name="Le M."/>
            <person name="Wang Q."/>
            <person name="Wei S."/>
            <person name="Zheng Y."/>
            <person name="Lin W."/>
            <person name="Duan Y."/>
            <person name="Cao H."/>
            <person name="Xiong S."/>
            <person name="Wang X."/>
            <person name="Wei L."/>
            <person name="Li C."/>
            <person name="Ma Q."/>
            <person name="Ju M."/>
            <person name="Zhao R."/>
            <person name="Li G."/>
            <person name="Mu C."/>
            <person name="Tian Q."/>
            <person name="Mei H."/>
            <person name="Zhang T."/>
            <person name="Gao T."/>
            <person name="Zhang H."/>
        </authorList>
    </citation>
    <scope>NUCLEOTIDE SEQUENCE</scope>
    <source>
        <strain evidence="2">G02</strain>
    </source>
</reference>
<sequence length="84" mass="9401">MVTNTTTLEEQIANLMKAIEGLAKHVLEQDCQISKLMNKIDSTDASYVAGKQIEAHDEAETSLKQNPTKEKSHQRKNCKSLQKS</sequence>
<dbReference type="EMBL" id="JACGWJ010000004">
    <property type="protein sequence ID" value="KAL0423645.1"/>
    <property type="molecule type" value="Genomic_DNA"/>
</dbReference>
<organism evidence="2">
    <name type="scientific">Sesamum radiatum</name>
    <name type="common">Black benniseed</name>
    <dbReference type="NCBI Taxonomy" id="300843"/>
    <lineage>
        <taxon>Eukaryota</taxon>
        <taxon>Viridiplantae</taxon>
        <taxon>Streptophyta</taxon>
        <taxon>Embryophyta</taxon>
        <taxon>Tracheophyta</taxon>
        <taxon>Spermatophyta</taxon>
        <taxon>Magnoliopsida</taxon>
        <taxon>eudicotyledons</taxon>
        <taxon>Gunneridae</taxon>
        <taxon>Pentapetalae</taxon>
        <taxon>asterids</taxon>
        <taxon>lamiids</taxon>
        <taxon>Lamiales</taxon>
        <taxon>Pedaliaceae</taxon>
        <taxon>Sesamum</taxon>
    </lineage>
</organism>
<comment type="caution">
    <text evidence="2">The sequence shown here is derived from an EMBL/GenBank/DDBJ whole genome shotgun (WGS) entry which is preliminary data.</text>
</comment>
<protein>
    <submittedName>
        <fullName evidence="2">Uncharacterized protein</fullName>
    </submittedName>
</protein>
<evidence type="ECO:0000256" key="1">
    <source>
        <dbReference type="SAM" id="MobiDB-lite"/>
    </source>
</evidence>